<evidence type="ECO:0000313" key="2">
    <source>
        <dbReference type="Proteomes" id="UP000554965"/>
    </source>
</evidence>
<protein>
    <submittedName>
        <fullName evidence="1">Uncharacterized protein</fullName>
    </submittedName>
</protein>
<comment type="caution">
    <text evidence="1">The sequence shown here is derived from an EMBL/GenBank/DDBJ whole genome shotgun (WGS) entry which is preliminary data.</text>
</comment>
<dbReference type="Proteomes" id="UP000554965">
    <property type="component" value="Unassembled WGS sequence"/>
</dbReference>
<keyword evidence="2" id="KW-1185">Reference proteome</keyword>
<evidence type="ECO:0000313" key="1">
    <source>
        <dbReference type="EMBL" id="SOJ57635.1"/>
    </source>
</evidence>
<reference evidence="1 2" key="1">
    <citation type="submission" date="2017-10" db="EMBL/GenBank/DDBJ databases">
        <authorList>
            <consortium name="Urmite Genomes"/>
        </authorList>
    </citation>
    <scope>NUCLEOTIDE SEQUENCE [LARGE SCALE GENOMIC DNA]</scope>
    <source>
        <strain evidence="1 2">FB-527</strain>
    </source>
</reference>
<sequence>MLARIIEPTSNADSLRVLAETGVGPVDYRTVTRHLPKFAKPKVRQALSAACAARSNAQNLWMSLGEAA</sequence>
<dbReference type="EMBL" id="OCTY01000002">
    <property type="protein sequence ID" value="SOJ57635.1"/>
    <property type="molecule type" value="Genomic_DNA"/>
</dbReference>
<accession>A0A7Z7IS84</accession>
<gene>
    <name evidence="1" type="ORF">MSIMFB_05112</name>
</gene>
<name>A0A7Z7IS84_9MYCO</name>
<organism evidence="1 2">
    <name type="scientific">Mycobacterium simulans</name>
    <dbReference type="NCBI Taxonomy" id="627089"/>
    <lineage>
        <taxon>Bacteria</taxon>
        <taxon>Bacillati</taxon>
        <taxon>Actinomycetota</taxon>
        <taxon>Actinomycetes</taxon>
        <taxon>Mycobacteriales</taxon>
        <taxon>Mycobacteriaceae</taxon>
        <taxon>Mycobacterium</taxon>
    </lineage>
</organism>
<proteinExistence type="predicted"/>
<dbReference type="AlphaFoldDB" id="A0A7Z7IS84"/>